<dbReference type="EMBL" id="KQ964561">
    <property type="protein sequence ID" value="KXN68775.1"/>
    <property type="molecule type" value="Genomic_DNA"/>
</dbReference>
<dbReference type="GO" id="GO:1901909">
    <property type="term" value="P:diadenosine hexaphosphate catabolic process"/>
    <property type="evidence" value="ECO:0007669"/>
    <property type="project" value="TreeGrafter"/>
</dbReference>
<organism evidence="6 7">
    <name type="scientific">Conidiobolus coronatus (strain ATCC 28846 / CBS 209.66 / NRRL 28638)</name>
    <name type="common">Delacroixia coronata</name>
    <dbReference type="NCBI Taxonomy" id="796925"/>
    <lineage>
        <taxon>Eukaryota</taxon>
        <taxon>Fungi</taxon>
        <taxon>Fungi incertae sedis</taxon>
        <taxon>Zoopagomycota</taxon>
        <taxon>Entomophthoromycotina</taxon>
        <taxon>Entomophthoromycetes</taxon>
        <taxon>Entomophthorales</taxon>
        <taxon>Ancylistaceae</taxon>
        <taxon>Conidiobolus</taxon>
    </lineage>
</organism>
<dbReference type="GO" id="GO:0034432">
    <property type="term" value="F:bis(5'-adenosyl)-pentaphosphatase activity"/>
    <property type="evidence" value="ECO:0007669"/>
    <property type="project" value="TreeGrafter"/>
</dbReference>
<dbReference type="GO" id="GO:0071543">
    <property type="term" value="P:diphosphoinositol polyphosphate metabolic process"/>
    <property type="evidence" value="ECO:0007669"/>
    <property type="project" value="TreeGrafter"/>
</dbReference>
<dbReference type="GO" id="GO:0008486">
    <property type="term" value="F:diphosphoinositol-polyphosphate diphosphatase activity"/>
    <property type="evidence" value="ECO:0007669"/>
    <property type="project" value="TreeGrafter"/>
</dbReference>
<dbReference type="OrthoDB" id="2011998at2759"/>
<evidence type="ECO:0000256" key="2">
    <source>
        <dbReference type="ARBA" id="ARBA00022723"/>
    </source>
</evidence>
<dbReference type="STRING" id="796925.A0A137P139"/>
<evidence type="ECO:0000256" key="1">
    <source>
        <dbReference type="ARBA" id="ARBA00001946"/>
    </source>
</evidence>
<dbReference type="GO" id="GO:0005634">
    <property type="term" value="C:nucleus"/>
    <property type="evidence" value="ECO:0007669"/>
    <property type="project" value="TreeGrafter"/>
</dbReference>
<keyword evidence="2" id="KW-0479">Metal-binding</keyword>
<dbReference type="OMA" id="WEDNESP"/>
<dbReference type="InterPro" id="IPR015797">
    <property type="entry name" value="NUDIX_hydrolase-like_dom_sf"/>
</dbReference>
<evidence type="ECO:0000313" key="7">
    <source>
        <dbReference type="Proteomes" id="UP000070444"/>
    </source>
</evidence>
<dbReference type="AlphaFoldDB" id="A0A137P139"/>
<dbReference type="GO" id="GO:0034431">
    <property type="term" value="F:bis(5'-adenosyl)-hexaphosphatase activity"/>
    <property type="evidence" value="ECO:0007669"/>
    <property type="project" value="TreeGrafter"/>
</dbReference>
<dbReference type="InterPro" id="IPR000086">
    <property type="entry name" value="NUDIX_hydrolase_dom"/>
</dbReference>
<evidence type="ECO:0000259" key="5">
    <source>
        <dbReference type="PROSITE" id="PS51462"/>
    </source>
</evidence>
<keyword evidence="4" id="KW-0460">Magnesium</keyword>
<evidence type="ECO:0000313" key="6">
    <source>
        <dbReference type="EMBL" id="KXN68775.1"/>
    </source>
</evidence>
<gene>
    <name evidence="6" type="ORF">CONCODRAFT_8881</name>
</gene>
<dbReference type="GO" id="GO:1901907">
    <property type="term" value="P:diadenosine pentaphosphate catabolic process"/>
    <property type="evidence" value="ECO:0007669"/>
    <property type="project" value="TreeGrafter"/>
</dbReference>
<dbReference type="GO" id="GO:0046872">
    <property type="term" value="F:metal ion binding"/>
    <property type="evidence" value="ECO:0007669"/>
    <property type="project" value="UniProtKB-KW"/>
</dbReference>
<dbReference type="PANTHER" id="PTHR12629">
    <property type="entry name" value="DIPHOSPHOINOSITOL POLYPHOSPHATE PHOSPHOHYDROLASE"/>
    <property type="match status" value="1"/>
</dbReference>
<dbReference type="Proteomes" id="UP000070444">
    <property type="component" value="Unassembled WGS sequence"/>
</dbReference>
<dbReference type="GO" id="GO:0000298">
    <property type="term" value="F:endopolyphosphatase activity"/>
    <property type="evidence" value="ECO:0007669"/>
    <property type="project" value="TreeGrafter"/>
</dbReference>
<feature type="domain" description="Nudix hydrolase" evidence="5">
    <location>
        <begin position="8"/>
        <end position="137"/>
    </location>
</feature>
<dbReference type="CDD" id="cd04666">
    <property type="entry name" value="NUDIX_DIPP2_like_Nudt4"/>
    <property type="match status" value="1"/>
</dbReference>
<dbReference type="Pfam" id="PF00293">
    <property type="entry name" value="NUDIX"/>
    <property type="match status" value="1"/>
</dbReference>
<dbReference type="PROSITE" id="PS51462">
    <property type="entry name" value="NUDIX"/>
    <property type="match status" value="1"/>
</dbReference>
<keyword evidence="7" id="KW-1185">Reference proteome</keyword>
<dbReference type="GO" id="GO:0005737">
    <property type="term" value="C:cytoplasm"/>
    <property type="evidence" value="ECO:0007669"/>
    <property type="project" value="TreeGrafter"/>
</dbReference>
<keyword evidence="3" id="KW-0378">Hydrolase</keyword>
<dbReference type="PROSITE" id="PS00893">
    <property type="entry name" value="NUDIX_BOX"/>
    <property type="match status" value="1"/>
</dbReference>
<evidence type="ECO:0000256" key="3">
    <source>
        <dbReference type="ARBA" id="ARBA00022801"/>
    </source>
</evidence>
<protein>
    <recommendedName>
        <fullName evidence="5">Nudix hydrolase domain-containing protein</fullName>
    </recommendedName>
</protein>
<dbReference type="PANTHER" id="PTHR12629:SF0">
    <property type="entry name" value="DIPHOSPHOINOSITOL-POLYPHOSPHATE DIPHOSPHATASE"/>
    <property type="match status" value="1"/>
</dbReference>
<dbReference type="SUPFAM" id="SSF55811">
    <property type="entry name" value="Nudix"/>
    <property type="match status" value="1"/>
</dbReference>
<dbReference type="Gene3D" id="3.90.79.10">
    <property type="entry name" value="Nucleoside Triphosphate Pyrophosphohydrolase"/>
    <property type="match status" value="1"/>
</dbReference>
<proteinExistence type="predicted"/>
<evidence type="ECO:0000256" key="4">
    <source>
        <dbReference type="ARBA" id="ARBA00022842"/>
    </source>
</evidence>
<name>A0A137P139_CONC2</name>
<accession>A0A137P139</accession>
<comment type="cofactor">
    <cofactor evidence="1">
        <name>Mg(2+)</name>
        <dbReference type="ChEBI" id="CHEBI:18420"/>
    </cofactor>
</comment>
<sequence length="140" mass="16312">MGESKEHKVRKVVGVIPFNPETKQILIVSSRKHPDEWVIPKGGWEDNESPEEGAAREAWEEAGIRGEVGEKIGEWPHEKLNKHGVPKHHFTFFTMKVTEVLDKWPEDGFRTRKWVSFEEASELVRWSFMKKAITQFTKVE</sequence>
<dbReference type="InterPro" id="IPR020084">
    <property type="entry name" value="NUDIX_hydrolase_CS"/>
</dbReference>
<reference evidence="6 7" key="1">
    <citation type="journal article" date="2015" name="Genome Biol. Evol.">
        <title>Phylogenomic analyses indicate that early fungi evolved digesting cell walls of algal ancestors of land plants.</title>
        <authorList>
            <person name="Chang Y."/>
            <person name="Wang S."/>
            <person name="Sekimoto S."/>
            <person name="Aerts A.L."/>
            <person name="Choi C."/>
            <person name="Clum A."/>
            <person name="LaButti K.M."/>
            <person name="Lindquist E.A."/>
            <person name="Yee Ngan C."/>
            <person name="Ohm R.A."/>
            <person name="Salamov A.A."/>
            <person name="Grigoriev I.V."/>
            <person name="Spatafora J.W."/>
            <person name="Berbee M.L."/>
        </authorList>
    </citation>
    <scope>NUCLEOTIDE SEQUENCE [LARGE SCALE GENOMIC DNA]</scope>
    <source>
        <strain evidence="6 7">NRRL 28638</strain>
    </source>
</reference>
<dbReference type="GO" id="GO:1901911">
    <property type="term" value="P:adenosine 5'-(hexahydrogen pentaphosphate) catabolic process"/>
    <property type="evidence" value="ECO:0007669"/>
    <property type="project" value="TreeGrafter"/>
</dbReference>
<dbReference type="InterPro" id="IPR047198">
    <property type="entry name" value="DDP-like_NUDIX"/>
</dbReference>